<dbReference type="FunFam" id="1.10.510.10:FF:000108">
    <property type="entry name" value="L-type lectin-domain containing receptor kinase S.4"/>
    <property type="match status" value="1"/>
</dbReference>
<dbReference type="Gene3D" id="1.10.510.10">
    <property type="entry name" value="Transferase(Phosphotransferase) domain 1"/>
    <property type="match status" value="1"/>
</dbReference>
<reference evidence="26 27" key="1">
    <citation type="journal article" date="2015" name="Sci. Rep.">
        <title>The power of single molecule real-time sequencing technology in the de novo assembly of a eukaryotic genome.</title>
        <authorList>
            <person name="Sakai H."/>
            <person name="Naito K."/>
            <person name="Ogiso-Tanaka E."/>
            <person name="Takahashi Y."/>
            <person name="Iseki K."/>
            <person name="Muto C."/>
            <person name="Satou K."/>
            <person name="Teruya K."/>
            <person name="Shiroma A."/>
            <person name="Shimoji M."/>
            <person name="Hirano T."/>
            <person name="Itoh T."/>
            <person name="Kaga A."/>
            <person name="Tomooka N."/>
        </authorList>
    </citation>
    <scope>NUCLEOTIDE SEQUENCE [LARGE SCALE GENOMIC DNA]</scope>
    <source>
        <strain evidence="27">cv. Shumari</strain>
    </source>
</reference>
<dbReference type="Proteomes" id="UP000291084">
    <property type="component" value="Chromosome 4"/>
</dbReference>
<keyword evidence="17 24" id="KW-1133">Transmembrane helix</keyword>
<protein>
    <recommendedName>
        <fullName evidence="6">non-specific serine/threonine protein kinase</fullName>
        <ecNumber evidence="6">2.7.11.1</ecNumber>
    </recommendedName>
</protein>
<comment type="similarity">
    <text evidence="5">In the C-terminal section; belongs to the protein kinase superfamily. Ser/Thr protein kinase family.</text>
</comment>
<keyword evidence="10 24" id="KW-0812">Transmembrane</keyword>
<evidence type="ECO:0000256" key="20">
    <source>
        <dbReference type="ARBA" id="ARBA00023180"/>
    </source>
</evidence>
<evidence type="ECO:0000256" key="6">
    <source>
        <dbReference type="ARBA" id="ARBA00012513"/>
    </source>
</evidence>
<evidence type="ECO:0000256" key="3">
    <source>
        <dbReference type="ARBA" id="ARBA00007606"/>
    </source>
</evidence>
<feature type="transmembrane region" description="Helical" evidence="24">
    <location>
        <begin position="348"/>
        <end position="371"/>
    </location>
</feature>
<keyword evidence="15" id="KW-0611">Plant defense</keyword>
<dbReference type="GO" id="GO:0002229">
    <property type="term" value="P:defense response to oomycetes"/>
    <property type="evidence" value="ECO:0007669"/>
    <property type="project" value="UniProtKB-ARBA"/>
</dbReference>
<dbReference type="InterPro" id="IPR001220">
    <property type="entry name" value="Legume_lectin_dom"/>
</dbReference>
<comment type="similarity">
    <text evidence="4">In the N-terminal section; belongs to the leguminous lectin family.</text>
</comment>
<dbReference type="Pfam" id="PF07714">
    <property type="entry name" value="PK_Tyr_Ser-Thr"/>
    <property type="match status" value="1"/>
</dbReference>
<dbReference type="Pfam" id="PF00139">
    <property type="entry name" value="Lectin_legB"/>
    <property type="match status" value="1"/>
</dbReference>
<organism evidence="26 27">
    <name type="scientific">Vigna angularis var. angularis</name>
    <dbReference type="NCBI Taxonomy" id="157739"/>
    <lineage>
        <taxon>Eukaryota</taxon>
        <taxon>Viridiplantae</taxon>
        <taxon>Streptophyta</taxon>
        <taxon>Embryophyta</taxon>
        <taxon>Tracheophyta</taxon>
        <taxon>Spermatophyta</taxon>
        <taxon>Magnoliopsida</taxon>
        <taxon>eudicotyledons</taxon>
        <taxon>Gunneridae</taxon>
        <taxon>Pentapetalae</taxon>
        <taxon>rosids</taxon>
        <taxon>fabids</taxon>
        <taxon>Fabales</taxon>
        <taxon>Fabaceae</taxon>
        <taxon>Papilionoideae</taxon>
        <taxon>50 kb inversion clade</taxon>
        <taxon>NPAAA clade</taxon>
        <taxon>indigoferoid/millettioid clade</taxon>
        <taxon>Phaseoleae</taxon>
        <taxon>Vigna</taxon>
    </lineage>
</organism>
<name>A0A0S3RV76_PHAAN</name>
<dbReference type="SUPFAM" id="SSF56112">
    <property type="entry name" value="Protein kinase-like (PK-like)"/>
    <property type="match status" value="1"/>
</dbReference>
<evidence type="ECO:0000256" key="8">
    <source>
        <dbReference type="ARBA" id="ARBA00022527"/>
    </source>
</evidence>
<sequence>MFQLCFWVRGVKEGWMFPVLVHDASCAVFVHLLQGETFEPLQSPTPKASTFTLSFITASASSLIPFPLYSFATPFPPLRSISPTFLFNKQPVEQLLYAGFKDVGASNLTLNGVAEIEKNGILKLTNETSRLMGHAFYPSPFQMKNSTTGKVVSFSSSFALAIVPEYPKLGGHGLAFTIATSKDLKALPSQYLGLLNSSDNGNISNHIFAVEFDTVQDFEFGDINDNHVGIDINSMQSNKSANVSVVGLNLKGGKPILAWVDYDSELSVISVALSPNSSKPNTPILSFNVDLAPVFHDTMYVGFSASTGLLASSHYILGWSFKINGPAPPLDLSSLPMLPQPKKKQTSLIVGVSVSVAVIVLLAIAIGIYFYRKMRNSDVIEAWELEIGPHRYSYQELKKATRGFKDKELLGQGGFGRVYKGTLPNSKIQVAVKRVSHESKQGLREFVSEIASIGRLRHRNLVQLLGWCRRRGDLLLVYDFMANGSLDKYLFDDPKMVLSWEHRFKIIKDVASALLYLHEGYEQVVIHRDVKASNVLLDFELNGRLGDFGLARLYEHGANPSTTRVVGTLGYLAPELPRTGKATTSSDVFAFGALLLEVACGRRPIEPKALPEELVLVDWVWDKYKQGRILDVVDPKLNGNFDEKEVLVVLKLGLLCSNDAPAARPSMRQVMRHLDGEVEVPEDLKKPGDISQQEGFDEFLHSLASSSFDKMSSGSNFGNRDMDSFLSFANSPHSLLHRGETR</sequence>
<keyword evidence="13 23" id="KW-0547">Nucleotide-binding</keyword>
<dbReference type="FunFam" id="2.60.120.200:FF:000086">
    <property type="entry name" value="L-type lectin-domain containing receptor kinase S.4"/>
    <property type="match status" value="1"/>
</dbReference>
<comment type="similarity">
    <text evidence="3">Belongs to the leguminous lectin family.</text>
</comment>
<dbReference type="InterPro" id="IPR001245">
    <property type="entry name" value="Ser-Thr/Tyr_kinase_cat_dom"/>
</dbReference>
<evidence type="ECO:0000256" key="24">
    <source>
        <dbReference type="SAM" id="Phobius"/>
    </source>
</evidence>
<dbReference type="GO" id="GO:0004674">
    <property type="term" value="F:protein serine/threonine kinase activity"/>
    <property type="evidence" value="ECO:0007669"/>
    <property type="project" value="UniProtKB-KW"/>
</dbReference>
<evidence type="ECO:0000313" key="27">
    <source>
        <dbReference type="Proteomes" id="UP000291084"/>
    </source>
</evidence>
<evidence type="ECO:0000256" key="10">
    <source>
        <dbReference type="ARBA" id="ARBA00022692"/>
    </source>
</evidence>
<dbReference type="InterPro" id="IPR011009">
    <property type="entry name" value="Kinase-like_dom_sf"/>
</dbReference>
<dbReference type="OrthoDB" id="543442at2759"/>
<dbReference type="EMBL" id="AP015037">
    <property type="protein sequence ID" value="BAT84489.1"/>
    <property type="molecule type" value="Genomic_DNA"/>
</dbReference>
<evidence type="ECO:0000256" key="11">
    <source>
        <dbReference type="ARBA" id="ARBA00022729"/>
    </source>
</evidence>
<dbReference type="EC" id="2.7.11.1" evidence="6"/>
<gene>
    <name evidence="26" type="primary">Vigan.04G188400</name>
    <name evidence="26" type="ORF">VIGAN_04188400</name>
</gene>
<evidence type="ECO:0000256" key="17">
    <source>
        <dbReference type="ARBA" id="ARBA00022989"/>
    </source>
</evidence>
<comment type="catalytic activity">
    <reaction evidence="22">
        <text>L-seryl-[protein] + ATP = O-phospho-L-seryl-[protein] + ADP + H(+)</text>
        <dbReference type="Rhea" id="RHEA:17989"/>
        <dbReference type="Rhea" id="RHEA-COMP:9863"/>
        <dbReference type="Rhea" id="RHEA-COMP:11604"/>
        <dbReference type="ChEBI" id="CHEBI:15378"/>
        <dbReference type="ChEBI" id="CHEBI:29999"/>
        <dbReference type="ChEBI" id="CHEBI:30616"/>
        <dbReference type="ChEBI" id="CHEBI:83421"/>
        <dbReference type="ChEBI" id="CHEBI:456216"/>
        <dbReference type="EC" id="2.7.11.1"/>
    </reaction>
</comment>
<dbReference type="GO" id="GO:0005886">
    <property type="term" value="C:plasma membrane"/>
    <property type="evidence" value="ECO:0007669"/>
    <property type="project" value="UniProtKB-SubCell"/>
</dbReference>
<evidence type="ECO:0000256" key="14">
    <source>
        <dbReference type="ARBA" id="ARBA00022777"/>
    </source>
</evidence>
<evidence type="ECO:0000256" key="4">
    <source>
        <dbReference type="ARBA" id="ARBA00008536"/>
    </source>
</evidence>
<keyword evidence="27" id="KW-1185">Reference proteome</keyword>
<dbReference type="PANTHER" id="PTHR27007">
    <property type="match status" value="1"/>
</dbReference>
<dbReference type="InterPro" id="IPR050528">
    <property type="entry name" value="L-type_Lectin-RKs"/>
</dbReference>
<dbReference type="GO" id="GO:0005524">
    <property type="term" value="F:ATP binding"/>
    <property type="evidence" value="ECO:0007669"/>
    <property type="project" value="UniProtKB-UniRule"/>
</dbReference>
<dbReference type="AlphaFoldDB" id="A0A0S3RV76"/>
<dbReference type="GO" id="GO:0030246">
    <property type="term" value="F:carbohydrate binding"/>
    <property type="evidence" value="ECO:0007669"/>
    <property type="project" value="UniProtKB-KW"/>
</dbReference>
<keyword evidence="12" id="KW-0430">Lectin</keyword>
<dbReference type="SUPFAM" id="SSF49899">
    <property type="entry name" value="Concanavalin A-like lectins/glucanases"/>
    <property type="match status" value="1"/>
</dbReference>
<keyword evidence="7" id="KW-1003">Cell membrane</keyword>
<dbReference type="GO" id="GO:0042742">
    <property type="term" value="P:defense response to bacterium"/>
    <property type="evidence" value="ECO:0007669"/>
    <property type="project" value="UniProtKB-ARBA"/>
</dbReference>
<feature type="binding site" evidence="23">
    <location>
        <position position="433"/>
    </location>
    <ligand>
        <name>ATP</name>
        <dbReference type="ChEBI" id="CHEBI:30616"/>
    </ligand>
</feature>
<evidence type="ECO:0000256" key="7">
    <source>
        <dbReference type="ARBA" id="ARBA00022475"/>
    </source>
</evidence>
<comment type="subcellular location">
    <subcellularLocation>
        <location evidence="1">Cell membrane</location>
    </subcellularLocation>
    <subcellularLocation>
        <location evidence="2">Membrane</location>
        <topology evidence="2">Single-pass type I membrane protein</topology>
    </subcellularLocation>
</comment>
<proteinExistence type="inferred from homology"/>
<dbReference type="PROSITE" id="PS50011">
    <property type="entry name" value="PROTEIN_KINASE_DOM"/>
    <property type="match status" value="1"/>
</dbReference>
<dbReference type="InterPro" id="IPR017441">
    <property type="entry name" value="Protein_kinase_ATP_BS"/>
</dbReference>
<keyword evidence="20" id="KW-0325">Glycoprotein</keyword>
<evidence type="ECO:0000259" key="25">
    <source>
        <dbReference type="PROSITE" id="PS50011"/>
    </source>
</evidence>
<dbReference type="CDD" id="cd06899">
    <property type="entry name" value="lectin_legume_LecRK_Arcelin_ConA"/>
    <property type="match status" value="1"/>
</dbReference>
<evidence type="ECO:0000256" key="19">
    <source>
        <dbReference type="ARBA" id="ARBA00023170"/>
    </source>
</evidence>
<feature type="domain" description="Protein kinase" evidence="25">
    <location>
        <begin position="404"/>
        <end position="676"/>
    </location>
</feature>
<evidence type="ECO:0000256" key="22">
    <source>
        <dbReference type="ARBA" id="ARBA00048679"/>
    </source>
</evidence>
<dbReference type="InterPro" id="IPR008271">
    <property type="entry name" value="Ser/Thr_kinase_AS"/>
</dbReference>
<dbReference type="PROSITE" id="PS00108">
    <property type="entry name" value="PROTEIN_KINASE_ST"/>
    <property type="match status" value="1"/>
</dbReference>
<evidence type="ECO:0000256" key="23">
    <source>
        <dbReference type="PROSITE-ProRule" id="PRU10141"/>
    </source>
</evidence>
<keyword evidence="14" id="KW-0418">Kinase</keyword>
<evidence type="ECO:0000256" key="12">
    <source>
        <dbReference type="ARBA" id="ARBA00022734"/>
    </source>
</evidence>
<evidence type="ECO:0000256" key="1">
    <source>
        <dbReference type="ARBA" id="ARBA00004236"/>
    </source>
</evidence>
<dbReference type="Gene3D" id="2.60.120.200">
    <property type="match status" value="1"/>
</dbReference>
<keyword evidence="11" id="KW-0732">Signal</keyword>
<accession>A0A0S3RV76</accession>
<keyword evidence="8" id="KW-0723">Serine/threonine-protein kinase</keyword>
<evidence type="ECO:0000256" key="13">
    <source>
        <dbReference type="ARBA" id="ARBA00022741"/>
    </source>
</evidence>
<evidence type="ECO:0000256" key="2">
    <source>
        <dbReference type="ARBA" id="ARBA00004479"/>
    </source>
</evidence>
<comment type="catalytic activity">
    <reaction evidence="21">
        <text>L-threonyl-[protein] + ATP = O-phospho-L-threonyl-[protein] + ADP + H(+)</text>
        <dbReference type="Rhea" id="RHEA:46608"/>
        <dbReference type="Rhea" id="RHEA-COMP:11060"/>
        <dbReference type="Rhea" id="RHEA-COMP:11605"/>
        <dbReference type="ChEBI" id="CHEBI:15378"/>
        <dbReference type="ChEBI" id="CHEBI:30013"/>
        <dbReference type="ChEBI" id="CHEBI:30616"/>
        <dbReference type="ChEBI" id="CHEBI:61977"/>
        <dbReference type="ChEBI" id="CHEBI:456216"/>
        <dbReference type="EC" id="2.7.11.1"/>
    </reaction>
</comment>
<evidence type="ECO:0000313" key="26">
    <source>
        <dbReference type="EMBL" id="BAT84489.1"/>
    </source>
</evidence>
<evidence type="ECO:0000256" key="15">
    <source>
        <dbReference type="ARBA" id="ARBA00022821"/>
    </source>
</evidence>
<dbReference type="FunFam" id="3.30.200.20:FF:000112">
    <property type="entry name" value="Lectin-domain containing receptor kinase A4.3"/>
    <property type="match status" value="1"/>
</dbReference>
<keyword evidence="19" id="KW-0675">Receptor</keyword>
<evidence type="ECO:0000256" key="18">
    <source>
        <dbReference type="ARBA" id="ARBA00023136"/>
    </source>
</evidence>
<dbReference type="InterPro" id="IPR013320">
    <property type="entry name" value="ConA-like_dom_sf"/>
</dbReference>
<dbReference type="PROSITE" id="PS00107">
    <property type="entry name" value="PROTEIN_KINASE_ATP"/>
    <property type="match status" value="1"/>
</dbReference>
<keyword evidence="16 23" id="KW-0067">ATP-binding</keyword>
<dbReference type="Gene3D" id="3.30.200.20">
    <property type="entry name" value="Phosphorylase Kinase, domain 1"/>
    <property type="match status" value="1"/>
</dbReference>
<dbReference type="CDD" id="cd14066">
    <property type="entry name" value="STKc_IRAK"/>
    <property type="match status" value="1"/>
</dbReference>
<dbReference type="InterPro" id="IPR000719">
    <property type="entry name" value="Prot_kinase_dom"/>
</dbReference>
<keyword evidence="9" id="KW-0808">Transferase</keyword>
<keyword evidence="18 24" id="KW-0472">Membrane</keyword>
<evidence type="ECO:0000256" key="5">
    <source>
        <dbReference type="ARBA" id="ARBA00010217"/>
    </source>
</evidence>
<dbReference type="SMART" id="SM00220">
    <property type="entry name" value="S_TKc"/>
    <property type="match status" value="1"/>
</dbReference>
<evidence type="ECO:0000256" key="9">
    <source>
        <dbReference type="ARBA" id="ARBA00022679"/>
    </source>
</evidence>
<evidence type="ECO:0000256" key="21">
    <source>
        <dbReference type="ARBA" id="ARBA00047899"/>
    </source>
</evidence>
<evidence type="ECO:0000256" key="16">
    <source>
        <dbReference type="ARBA" id="ARBA00022840"/>
    </source>
</evidence>